<feature type="region of interest" description="Disordered" evidence="20">
    <location>
        <begin position="44"/>
        <end position="73"/>
    </location>
</feature>
<reference evidence="22" key="1">
    <citation type="submission" date="2023-03" db="EMBL/GenBank/DDBJ databases">
        <title>Massive genome expansion in bonnet fungi (Mycena s.s.) driven by repeated elements and novel gene families across ecological guilds.</title>
        <authorList>
            <consortium name="Lawrence Berkeley National Laboratory"/>
            <person name="Harder C.B."/>
            <person name="Miyauchi S."/>
            <person name="Viragh M."/>
            <person name="Kuo A."/>
            <person name="Thoen E."/>
            <person name="Andreopoulos B."/>
            <person name="Lu D."/>
            <person name="Skrede I."/>
            <person name="Drula E."/>
            <person name="Henrissat B."/>
            <person name="Morin E."/>
            <person name="Kohler A."/>
            <person name="Barry K."/>
            <person name="LaButti K."/>
            <person name="Morin E."/>
            <person name="Salamov A."/>
            <person name="Lipzen A."/>
            <person name="Mereny Z."/>
            <person name="Hegedus B."/>
            <person name="Baldrian P."/>
            <person name="Stursova M."/>
            <person name="Weitz H."/>
            <person name="Taylor A."/>
            <person name="Grigoriev I.V."/>
            <person name="Nagy L.G."/>
            <person name="Martin F."/>
            <person name="Kauserud H."/>
        </authorList>
    </citation>
    <scope>NUCLEOTIDE SEQUENCE</scope>
    <source>
        <strain evidence="22">CBHHK200</strain>
    </source>
</reference>
<dbReference type="PANTHER" id="PTHR23350">
    <property type="entry name" value="PEROXISOME ASSEMBLY PROTEIN 10"/>
    <property type="match status" value="1"/>
</dbReference>
<evidence type="ECO:0000313" key="22">
    <source>
        <dbReference type="EMBL" id="KAJ7020764.1"/>
    </source>
</evidence>
<dbReference type="SMART" id="SM00184">
    <property type="entry name" value="RING"/>
    <property type="match status" value="1"/>
</dbReference>
<feature type="region of interest" description="Disordered" evidence="20">
    <location>
        <begin position="465"/>
        <end position="513"/>
    </location>
</feature>
<evidence type="ECO:0000256" key="5">
    <source>
        <dbReference type="ARBA" id="ARBA00012483"/>
    </source>
</evidence>
<dbReference type="EC" id="2.3.2.27" evidence="5"/>
<keyword evidence="9" id="KW-0812">Transmembrane</keyword>
<evidence type="ECO:0000256" key="2">
    <source>
        <dbReference type="ARBA" id="ARBA00004585"/>
    </source>
</evidence>
<feature type="compositionally biased region" description="Acidic residues" evidence="20">
    <location>
        <begin position="57"/>
        <end position="73"/>
    </location>
</feature>
<keyword evidence="11 19" id="KW-0863">Zinc-finger</keyword>
<keyword evidence="10" id="KW-0479">Metal-binding</keyword>
<evidence type="ECO:0000256" key="17">
    <source>
        <dbReference type="ARBA" id="ARBA00023140"/>
    </source>
</evidence>
<proteinExistence type="inferred from homology"/>
<keyword evidence="23" id="KW-1185">Reference proteome</keyword>
<evidence type="ECO:0000256" key="1">
    <source>
        <dbReference type="ARBA" id="ARBA00000900"/>
    </source>
</evidence>
<comment type="similarity">
    <text evidence="4">Belongs to the pex2/pex10/pex12 family.</text>
</comment>
<dbReference type="GO" id="GO:0016558">
    <property type="term" value="P:protein import into peroxisome matrix"/>
    <property type="evidence" value="ECO:0007669"/>
    <property type="project" value="InterPro"/>
</dbReference>
<evidence type="ECO:0000256" key="13">
    <source>
        <dbReference type="ARBA" id="ARBA00022833"/>
    </source>
</evidence>
<evidence type="ECO:0000256" key="19">
    <source>
        <dbReference type="PROSITE-ProRule" id="PRU00175"/>
    </source>
</evidence>
<dbReference type="PROSITE" id="PS50089">
    <property type="entry name" value="ZF_RING_2"/>
    <property type="match status" value="1"/>
</dbReference>
<evidence type="ECO:0000256" key="4">
    <source>
        <dbReference type="ARBA" id="ARBA00008704"/>
    </source>
</evidence>
<dbReference type="Proteomes" id="UP001218188">
    <property type="component" value="Unassembled WGS sequence"/>
</dbReference>
<keyword evidence="16" id="KW-0472">Membrane</keyword>
<comment type="catalytic activity">
    <reaction evidence="1">
        <text>S-ubiquitinyl-[E2 ubiquitin-conjugating enzyme]-L-cysteine + [acceptor protein]-L-lysine = [E2 ubiquitin-conjugating enzyme]-L-cysteine + N(6)-ubiquitinyl-[acceptor protein]-L-lysine.</text>
        <dbReference type="EC" id="2.3.2.27"/>
    </reaction>
</comment>
<dbReference type="PANTHER" id="PTHR23350:SF0">
    <property type="entry name" value="PEROXISOME BIOGENESIS FACTOR 10"/>
    <property type="match status" value="1"/>
</dbReference>
<keyword evidence="14" id="KW-0653">Protein transport</keyword>
<dbReference type="InterPro" id="IPR025654">
    <property type="entry name" value="PEX2/10"/>
</dbReference>
<dbReference type="GO" id="GO:0005778">
    <property type="term" value="C:peroxisomal membrane"/>
    <property type="evidence" value="ECO:0007669"/>
    <property type="project" value="UniProtKB-SubCell"/>
</dbReference>
<dbReference type="Gene3D" id="3.30.40.10">
    <property type="entry name" value="Zinc/RING finger domain, C3HC4 (zinc finger)"/>
    <property type="match status" value="1"/>
</dbReference>
<evidence type="ECO:0000256" key="16">
    <source>
        <dbReference type="ARBA" id="ARBA00023136"/>
    </source>
</evidence>
<comment type="subcellular location">
    <subcellularLocation>
        <location evidence="2">Peroxisome membrane</location>
        <topology evidence="2">Multi-pass membrane protein</topology>
    </subcellularLocation>
</comment>
<evidence type="ECO:0000256" key="3">
    <source>
        <dbReference type="ARBA" id="ARBA00004906"/>
    </source>
</evidence>
<dbReference type="InterPro" id="IPR013083">
    <property type="entry name" value="Znf_RING/FYVE/PHD"/>
</dbReference>
<gene>
    <name evidence="22" type="ORF">C8F04DRAFT_1274600</name>
</gene>
<keyword evidence="12" id="KW-0833">Ubl conjugation pathway</keyword>
<sequence>MSLLQPPCPFTLPRRGRIAEIDFDITDALFEEYGMAANIRLARGRSSTPDHEHCPSDDDSASDSSVEDNAMEDPDYIPPRAKIWSVASLKGDHPHTLRSRPTQDTIKMSPFPDTFERAHLTALNFRFFKWHDQPGALVDLRDRIGAMYFGSPVESLEWQRAIIQAGHDMLDARICASEEGKFEVDVLSSGICSDGYLGYRPQSMRGNRAVSGVDVALATLRHSPAIQTVASFQNAVLQKVAPRVWTSAKEIIETVMQHDSRLRLPFDMPNSHTAREPTAFSRIDYCFATDGTPRRQGSSYVPGMSALTALGNYDATEGEIILWAEKAVINFPPGATMLLPRWMPYSFTAVESPGYQLILSQTCEHGLSEFIANDFSGVYGEEVQDVPRLLQDAGAAASLAASRAAAHHWSLALATLPANHNLNAGISTTQPLVVDENGVILNHPGFGTTPATPYIVDENGRVVNTLESPRRPRRRLPRKPKVNPSGARGTRHIIGGPPSEIPRTTRSRAARDEANDGPYRQLAAAAHIFQAPSLAASSTSTTSTASSSTTVSSSSTSISTASSSTTSTSMTSRFGSGTTRRLPTLRTARPPVGTRTSLTGFVPAGPLPVPGPNLLVLEIMKRDGYRAPRPTPFNVNNLYLTDARPPTDHAAVDPDFRCVICLGIKSHPVVYPCGHCDCYVCIREWLEQSWQCPQCRAPMTSEPIADNDVALVIARNHPSWHDLSSVNYTWTGLLFPSA</sequence>
<dbReference type="SUPFAM" id="SSF57850">
    <property type="entry name" value="RING/U-box"/>
    <property type="match status" value="1"/>
</dbReference>
<evidence type="ECO:0000256" key="11">
    <source>
        <dbReference type="ARBA" id="ARBA00022771"/>
    </source>
</evidence>
<evidence type="ECO:0000256" key="20">
    <source>
        <dbReference type="SAM" id="MobiDB-lite"/>
    </source>
</evidence>
<keyword evidence="6" id="KW-0813">Transport</keyword>
<feature type="compositionally biased region" description="Basic residues" evidence="20">
    <location>
        <begin position="471"/>
        <end position="481"/>
    </location>
</feature>
<evidence type="ECO:0000256" key="12">
    <source>
        <dbReference type="ARBA" id="ARBA00022786"/>
    </source>
</evidence>
<evidence type="ECO:0000256" key="6">
    <source>
        <dbReference type="ARBA" id="ARBA00022448"/>
    </source>
</evidence>
<evidence type="ECO:0000256" key="8">
    <source>
        <dbReference type="ARBA" id="ARBA00022679"/>
    </source>
</evidence>
<evidence type="ECO:0000256" key="9">
    <source>
        <dbReference type="ARBA" id="ARBA00022692"/>
    </source>
</evidence>
<evidence type="ECO:0000256" key="10">
    <source>
        <dbReference type="ARBA" id="ARBA00022723"/>
    </source>
</evidence>
<dbReference type="InterPro" id="IPR001841">
    <property type="entry name" value="Znf_RING"/>
</dbReference>
<feature type="compositionally biased region" description="Low complexity" evidence="20">
    <location>
        <begin position="535"/>
        <end position="591"/>
    </location>
</feature>
<dbReference type="EMBL" id="JARJCM010000252">
    <property type="protein sequence ID" value="KAJ7020764.1"/>
    <property type="molecule type" value="Genomic_DNA"/>
</dbReference>
<protein>
    <recommendedName>
        <fullName evidence="5">RING-type E3 ubiquitin transferase</fullName>
        <ecNumber evidence="5">2.3.2.27</ecNumber>
    </recommendedName>
    <alternativeName>
        <fullName evidence="18">Peroxin-10</fullName>
    </alternativeName>
</protein>
<dbReference type="Pfam" id="PF13920">
    <property type="entry name" value="zf-C3HC4_3"/>
    <property type="match status" value="1"/>
</dbReference>
<dbReference type="GO" id="GO:0061630">
    <property type="term" value="F:ubiquitin protein ligase activity"/>
    <property type="evidence" value="ECO:0007669"/>
    <property type="project" value="UniProtKB-EC"/>
</dbReference>
<keyword evidence="17" id="KW-0576">Peroxisome</keyword>
<dbReference type="AlphaFoldDB" id="A0AAD6S3Y5"/>
<name>A0AAD6S3Y5_9AGAR</name>
<keyword evidence="13" id="KW-0862">Zinc</keyword>
<evidence type="ECO:0000256" key="18">
    <source>
        <dbReference type="ARBA" id="ARBA00041230"/>
    </source>
</evidence>
<keyword evidence="15" id="KW-1133">Transmembrane helix</keyword>
<organism evidence="22 23">
    <name type="scientific">Mycena alexandri</name>
    <dbReference type="NCBI Taxonomy" id="1745969"/>
    <lineage>
        <taxon>Eukaryota</taxon>
        <taxon>Fungi</taxon>
        <taxon>Dikarya</taxon>
        <taxon>Basidiomycota</taxon>
        <taxon>Agaricomycotina</taxon>
        <taxon>Agaricomycetes</taxon>
        <taxon>Agaricomycetidae</taxon>
        <taxon>Agaricales</taxon>
        <taxon>Marasmiineae</taxon>
        <taxon>Mycenaceae</taxon>
        <taxon>Mycena</taxon>
    </lineage>
</organism>
<feature type="region of interest" description="Disordered" evidence="20">
    <location>
        <begin position="535"/>
        <end position="599"/>
    </location>
</feature>
<evidence type="ECO:0000313" key="23">
    <source>
        <dbReference type="Proteomes" id="UP001218188"/>
    </source>
</evidence>
<evidence type="ECO:0000259" key="21">
    <source>
        <dbReference type="PROSITE" id="PS50089"/>
    </source>
</evidence>
<evidence type="ECO:0000256" key="14">
    <source>
        <dbReference type="ARBA" id="ARBA00022927"/>
    </source>
</evidence>
<feature type="domain" description="RING-type" evidence="21">
    <location>
        <begin position="658"/>
        <end position="696"/>
    </location>
</feature>
<evidence type="ECO:0000256" key="15">
    <source>
        <dbReference type="ARBA" id="ARBA00022989"/>
    </source>
</evidence>
<keyword evidence="8" id="KW-0808">Transferase</keyword>
<comment type="caution">
    <text evidence="22">The sequence shown here is derived from an EMBL/GenBank/DDBJ whole genome shotgun (WGS) entry which is preliminary data.</text>
</comment>
<dbReference type="GO" id="GO:0008270">
    <property type="term" value="F:zinc ion binding"/>
    <property type="evidence" value="ECO:0007669"/>
    <property type="project" value="UniProtKB-KW"/>
</dbReference>
<evidence type="ECO:0000256" key="7">
    <source>
        <dbReference type="ARBA" id="ARBA00022593"/>
    </source>
</evidence>
<keyword evidence="7" id="KW-0962">Peroxisome biogenesis</keyword>
<comment type="pathway">
    <text evidence="3">Protein modification; protein ubiquitination.</text>
</comment>
<accession>A0AAD6S3Y5</accession>